<dbReference type="PANTHER" id="PTHR42718:SF42">
    <property type="entry name" value="EXPORT PROTEIN"/>
    <property type="match status" value="1"/>
</dbReference>
<proteinExistence type="predicted"/>
<evidence type="ECO:0000259" key="7">
    <source>
        <dbReference type="PROSITE" id="PS50850"/>
    </source>
</evidence>
<keyword evidence="5" id="KW-0046">Antibiotic resistance</keyword>
<evidence type="ECO:0000256" key="5">
    <source>
        <dbReference type="ARBA" id="ARBA00023251"/>
    </source>
</evidence>
<sequence length="219" mass="22106">MAVMALVAFVGWERRTPHAMLDLGLFRRRPFTGGSLVIVLMTFAIAGMTFSLTQYLQFVLGYTPLEAGLRTVPLALAAAVSNPVGLQLGRRIGHWVITIAFALMAVAFLIIAAIRPGDGYGHLLTGLIVMGIGGGMVGPTAYTAITTALPKEQAGVGSAVNDAAQEAGNAFGVAVLGSVLSAAYASSLPDGVTGPARESIGAALAAAAARGGAAGQALA</sequence>
<evidence type="ECO:0000256" key="3">
    <source>
        <dbReference type="ARBA" id="ARBA00022989"/>
    </source>
</evidence>
<keyword evidence="3 6" id="KW-1133">Transmembrane helix</keyword>
<dbReference type="InterPro" id="IPR036259">
    <property type="entry name" value="MFS_trans_sf"/>
</dbReference>
<dbReference type="GO" id="GO:0046677">
    <property type="term" value="P:response to antibiotic"/>
    <property type="evidence" value="ECO:0007669"/>
    <property type="project" value="UniProtKB-KW"/>
</dbReference>
<protein>
    <submittedName>
        <fullName evidence="8">Drug resistance transporter</fullName>
    </submittedName>
</protein>
<dbReference type="Pfam" id="PF07690">
    <property type="entry name" value="MFS_1"/>
    <property type="match status" value="1"/>
</dbReference>
<evidence type="ECO:0000256" key="4">
    <source>
        <dbReference type="ARBA" id="ARBA00023136"/>
    </source>
</evidence>
<organism evidence="8 9">
    <name type="scientific">Carbonactinospora thermoautotrophica</name>
    <dbReference type="NCBI Taxonomy" id="1469144"/>
    <lineage>
        <taxon>Bacteria</taxon>
        <taxon>Bacillati</taxon>
        <taxon>Actinomycetota</taxon>
        <taxon>Actinomycetes</taxon>
        <taxon>Kitasatosporales</taxon>
        <taxon>Carbonactinosporaceae</taxon>
        <taxon>Carbonactinospora</taxon>
    </lineage>
</organism>
<dbReference type="PATRIC" id="fig|1469144.10.peg.994"/>
<dbReference type="PANTHER" id="PTHR42718">
    <property type="entry name" value="MAJOR FACILITATOR SUPERFAMILY MULTIDRUG TRANSPORTER MFSC"/>
    <property type="match status" value="1"/>
</dbReference>
<dbReference type="InterPro" id="IPR020846">
    <property type="entry name" value="MFS_dom"/>
</dbReference>
<keyword evidence="2 6" id="KW-0812">Transmembrane</keyword>
<dbReference type="GO" id="GO:0022857">
    <property type="term" value="F:transmembrane transporter activity"/>
    <property type="evidence" value="ECO:0007669"/>
    <property type="project" value="InterPro"/>
</dbReference>
<feature type="domain" description="Major facilitator superfamily (MFS) profile" evidence="7">
    <location>
        <begin position="1"/>
        <end position="219"/>
    </location>
</feature>
<evidence type="ECO:0000256" key="2">
    <source>
        <dbReference type="ARBA" id="ARBA00022692"/>
    </source>
</evidence>
<feature type="transmembrane region" description="Helical" evidence="6">
    <location>
        <begin position="36"/>
        <end position="56"/>
    </location>
</feature>
<reference evidence="9" key="1">
    <citation type="submission" date="2015-04" db="EMBL/GenBank/DDBJ databases">
        <title>Physiological reanalysis, assessment of diazotrophy, and genome sequences of multiple isolates of Streptomyces thermoautotrophicus.</title>
        <authorList>
            <person name="MacKellar D.C."/>
            <person name="Lieber L."/>
            <person name="Norman J."/>
            <person name="Bolger A."/>
            <person name="Tobin C."/>
            <person name="Murray J.W."/>
            <person name="Chang R."/>
            <person name="Ford T."/>
            <person name="Nguyen P.Q."/>
            <person name="Woodward J."/>
            <person name="Permingeat H."/>
            <person name="Joshi N.S."/>
            <person name="Silver P.A."/>
            <person name="Usadel B."/>
            <person name="Rutherford A.W."/>
            <person name="Friesen M."/>
            <person name="Prell J."/>
        </authorList>
    </citation>
    <scope>NUCLEOTIDE SEQUENCE [LARGE SCALE GENOMIC DNA]</scope>
    <source>
        <strain evidence="9">H1</strain>
    </source>
</reference>
<evidence type="ECO:0000256" key="1">
    <source>
        <dbReference type="ARBA" id="ARBA00004651"/>
    </source>
</evidence>
<dbReference type="PROSITE" id="PS50850">
    <property type="entry name" value="MFS"/>
    <property type="match status" value="1"/>
</dbReference>
<dbReference type="EMBL" id="LAXD01000001">
    <property type="protein sequence ID" value="KWW99245.1"/>
    <property type="molecule type" value="Genomic_DNA"/>
</dbReference>
<evidence type="ECO:0000256" key="6">
    <source>
        <dbReference type="SAM" id="Phobius"/>
    </source>
</evidence>
<accession>A0A132MND5</accession>
<dbReference type="AlphaFoldDB" id="A0A132MND5"/>
<name>A0A132MND5_9ACTN</name>
<evidence type="ECO:0000313" key="9">
    <source>
        <dbReference type="Proteomes" id="UP000070188"/>
    </source>
</evidence>
<comment type="caution">
    <text evidence="8">The sequence shown here is derived from an EMBL/GenBank/DDBJ whole genome shotgun (WGS) entry which is preliminary data.</text>
</comment>
<dbReference type="STRING" id="1469144.LI90_879"/>
<dbReference type="GO" id="GO:0005886">
    <property type="term" value="C:plasma membrane"/>
    <property type="evidence" value="ECO:0007669"/>
    <property type="project" value="UniProtKB-SubCell"/>
</dbReference>
<dbReference type="SUPFAM" id="SSF103473">
    <property type="entry name" value="MFS general substrate transporter"/>
    <property type="match status" value="1"/>
</dbReference>
<feature type="transmembrane region" description="Helical" evidence="6">
    <location>
        <begin position="95"/>
        <end position="114"/>
    </location>
</feature>
<evidence type="ECO:0000313" key="8">
    <source>
        <dbReference type="EMBL" id="KWW99245.1"/>
    </source>
</evidence>
<feature type="transmembrane region" description="Helical" evidence="6">
    <location>
        <begin position="68"/>
        <end position="88"/>
    </location>
</feature>
<feature type="transmembrane region" description="Helical" evidence="6">
    <location>
        <begin position="120"/>
        <end position="142"/>
    </location>
</feature>
<comment type="subcellular location">
    <subcellularLocation>
        <location evidence="1">Cell membrane</location>
        <topology evidence="1">Multi-pass membrane protein</topology>
    </subcellularLocation>
</comment>
<keyword evidence="4 6" id="KW-0472">Membrane</keyword>
<gene>
    <name evidence="8" type="ORF">LI90_879</name>
</gene>
<dbReference type="InterPro" id="IPR011701">
    <property type="entry name" value="MFS"/>
</dbReference>
<dbReference type="Gene3D" id="1.20.1250.20">
    <property type="entry name" value="MFS general substrate transporter like domains"/>
    <property type="match status" value="1"/>
</dbReference>
<dbReference type="Proteomes" id="UP000070188">
    <property type="component" value="Unassembled WGS sequence"/>
</dbReference>
<keyword evidence="9" id="KW-1185">Reference proteome</keyword>